<organism evidence="1 2">
    <name type="scientific">Geotrichum candidum</name>
    <name type="common">Oospora lactis</name>
    <name type="synonym">Dipodascus geotrichum</name>
    <dbReference type="NCBI Taxonomy" id="1173061"/>
    <lineage>
        <taxon>Eukaryota</taxon>
        <taxon>Fungi</taxon>
        <taxon>Dikarya</taxon>
        <taxon>Ascomycota</taxon>
        <taxon>Saccharomycotina</taxon>
        <taxon>Dipodascomycetes</taxon>
        <taxon>Dipodascales</taxon>
        <taxon>Dipodascaceae</taxon>
        <taxon>Geotrichum</taxon>
    </lineage>
</organism>
<gene>
    <name evidence="1" type="ORF">BN980_GECA02s01423g</name>
</gene>
<dbReference type="Proteomes" id="UP000242525">
    <property type="component" value="Unassembled WGS sequence"/>
</dbReference>
<protein>
    <submittedName>
        <fullName evidence="1">Uncharacterized protein</fullName>
    </submittedName>
</protein>
<name>A0A0J9X3Y1_GEOCN</name>
<reference evidence="1" key="1">
    <citation type="submission" date="2014-03" db="EMBL/GenBank/DDBJ databases">
        <authorList>
            <person name="Casaregola S."/>
        </authorList>
    </citation>
    <scope>NUCLEOTIDE SEQUENCE [LARGE SCALE GENOMIC DNA]</scope>
    <source>
        <strain evidence="1">CLIB 918</strain>
    </source>
</reference>
<keyword evidence="2" id="KW-1185">Reference proteome</keyword>
<sequence>MAENLSQWQTPSYTPDEFLNNYDVYAKGDYYAESHSFESSLDATVVTSYRIDGNNDKTEEDTTFFEKGIPACLLNSTLLTSPPVKRKETVDTMSMVTEKLSNLKTKDKEEKINDSELEKLTSFLRKAEERSIRVSFPFSGSIKKSDPVNEKPSKFGVDFQPVKDTYRSISYGPSISTPSSVLVSTDISRIICLSGIKKLSNLRVITNICGVIILQVFILKF</sequence>
<accession>A0A0J9X3Y1</accession>
<evidence type="ECO:0000313" key="2">
    <source>
        <dbReference type="Proteomes" id="UP000242525"/>
    </source>
</evidence>
<dbReference type="EMBL" id="CCBN010000002">
    <property type="protein sequence ID" value="CDO51819.1"/>
    <property type="molecule type" value="Genomic_DNA"/>
</dbReference>
<dbReference type="AlphaFoldDB" id="A0A0J9X3Y1"/>
<proteinExistence type="predicted"/>
<comment type="caution">
    <text evidence="1">The sequence shown here is derived from an EMBL/GenBank/DDBJ whole genome shotgun (WGS) entry which is preliminary data.</text>
</comment>
<evidence type="ECO:0000313" key="1">
    <source>
        <dbReference type="EMBL" id="CDO51819.1"/>
    </source>
</evidence>